<keyword evidence="2" id="KW-1185">Reference proteome</keyword>
<name>A0ACC2RHN2_9FUNG</name>
<gene>
    <name evidence="1" type="ORF">DSO57_1023047</name>
</gene>
<sequence>MKLYSILVLASNVASSLEQANLHQINSLQELDSALGIDGVADFVAKTLPQEINWKSDSPAPVSRDSPGLQRQVRSAENPGGYDQRHNTPGSSYSPELQPQAPSTESSPSSDEGNYPNEPSQTPTQAYPNIPTGTEPGYSPTAISSPNNPTNTTNNDQAGNGECKLVESNSERAFEIVINKDYPFKGQCSEWADGRYYQLTGQHVDFLNGIFDAKLWPEKAQATGWQVSSTPSVPSMIILQPQQVLIGETGHVAIVESINGDSICTSNWNFPVRGKLSMKTFDLKTLPSSVKYLTHPSASNSTAAGNKQPGDGSY</sequence>
<evidence type="ECO:0000313" key="1">
    <source>
        <dbReference type="EMBL" id="KAJ9049577.1"/>
    </source>
</evidence>
<protein>
    <submittedName>
        <fullName evidence="1">Uncharacterized protein</fullName>
    </submittedName>
</protein>
<dbReference type="Proteomes" id="UP001165960">
    <property type="component" value="Unassembled WGS sequence"/>
</dbReference>
<comment type="caution">
    <text evidence="1">The sequence shown here is derived from an EMBL/GenBank/DDBJ whole genome shotgun (WGS) entry which is preliminary data.</text>
</comment>
<reference evidence="1" key="1">
    <citation type="submission" date="2022-04" db="EMBL/GenBank/DDBJ databases">
        <title>Genome of the entomopathogenic fungus Entomophthora muscae.</title>
        <authorList>
            <person name="Elya C."/>
            <person name="Lovett B.R."/>
            <person name="Lee E."/>
            <person name="Macias A.M."/>
            <person name="Hajek A.E."/>
            <person name="De Bivort B.L."/>
            <person name="Kasson M.T."/>
            <person name="De Fine Licht H.H."/>
            <person name="Stajich J.E."/>
        </authorList>
    </citation>
    <scope>NUCLEOTIDE SEQUENCE</scope>
    <source>
        <strain evidence="1">Berkeley</strain>
    </source>
</reference>
<accession>A0ACC2RHN2</accession>
<organism evidence="1 2">
    <name type="scientific">Entomophthora muscae</name>
    <dbReference type="NCBI Taxonomy" id="34485"/>
    <lineage>
        <taxon>Eukaryota</taxon>
        <taxon>Fungi</taxon>
        <taxon>Fungi incertae sedis</taxon>
        <taxon>Zoopagomycota</taxon>
        <taxon>Entomophthoromycotina</taxon>
        <taxon>Entomophthoromycetes</taxon>
        <taxon>Entomophthorales</taxon>
        <taxon>Entomophthoraceae</taxon>
        <taxon>Entomophthora</taxon>
    </lineage>
</organism>
<evidence type="ECO:0000313" key="2">
    <source>
        <dbReference type="Proteomes" id="UP001165960"/>
    </source>
</evidence>
<dbReference type="EMBL" id="QTSX02007218">
    <property type="protein sequence ID" value="KAJ9049577.1"/>
    <property type="molecule type" value="Genomic_DNA"/>
</dbReference>
<proteinExistence type="predicted"/>